<dbReference type="InParanoid" id="A0A1X7VT62"/>
<proteinExistence type="predicted"/>
<organism evidence="2">
    <name type="scientific">Amphimedon queenslandica</name>
    <name type="common">Sponge</name>
    <dbReference type="NCBI Taxonomy" id="400682"/>
    <lineage>
        <taxon>Eukaryota</taxon>
        <taxon>Metazoa</taxon>
        <taxon>Porifera</taxon>
        <taxon>Demospongiae</taxon>
        <taxon>Heteroscleromorpha</taxon>
        <taxon>Haplosclerida</taxon>
        <taxon>Niphatidae</taxon>
        <taxon>Amphimedon</taxon>
    </lineage>
</organism>
<dbReference type="KEGG" id="aqu:109583407"/>
<evidence type="ECO:0000256" key="1">
    <source>
        <dbReference type="SAM" id="MobiDB-lite"/>
    </source>
</evidence>
<dbReference type="EnsemblMetazoa" id="Aqu2.1.43064_001">
    <property type="protein sequence ID" value="Aqu2.1.43064_001"/>
    <property type="gene ID" value="Aqu2.1.43064"/>
</dbReference>
<feature type="region of interest" description="Disordered" evidence="1">
    <location>
        <begin position="897"/>
        <end position="936"/>
    </location>
</feature>
<reference evidence="3" key="1">
    <citation type="journal article" date="2010" name="Nature">
        <title>The Amphimedon queenslandica genome and the evolution of animal complexity.</title>
        <authorList>
            <person name="Srivastava M."/>
            <person name="Simakov O."/>
            <person name="Chapman J."/>
            <person name="Fahey B."/>
            <person name="Gauthier M.E."/>
            <person name="Mitros T."/>
            <person name="Richards G.S."/>
            <person name="Conaco C."/>
            <person name="Dacre M."/>
            <person name="Hellsten U."/>
            <person name="Larroux C."/>
            <person name="Putnam N.H."/>
            <person name="Stanke M."/>
            <person name="Adamska M."/>
            <person name="Darling A."/>
            <person name="Degnan S.M."/>
            <person name="Oakley T.H."/>
            <person name="Plachetzki D.C."/>
            <person name="Zhai Y."/>
            <person name="Adamski M."/>
            <person name="Calcino A."/>
            <person name="Cummins S.F."/>
            <person name="Goodstein D.M."/>
            <person name="Harris C."/>
            <person name="Jackson D.J."/>
            <person name="Leys S.P."/>
            <person name="Shu S."/>
            <person name="Woodcroft B.J."/>
            <person name="Vervoort M."/>
            <person name="Kosik K.S."/>
            <person name="Manning G."/>
            <person name="Degnan B.M."/>
            <person name="Rokhsar D.S."/>
        </authorList>
    </citation>
    <scope>NUCLEOTIDE SEQUENCE [LARGE SCALE GENOMIC DNA]</scope>
</reference>
<dbReference type="Proteomes" id="UP000007879">
    <property type="component" value="Unassembled WGS sequence"/>
</dbReference>
<gene>
    <name evidence="2" type="primary">109583407</name>
</gene>
<evidence type="ECO:0000313" key="2">
    <source>
        <dbReference type="EnsemblMetazoa" id="Aqu2.1.43064_001"/>
    </source>
</evidence>
<name>A0A1X7VT62_AMPQE</name>
<keyword evidence="3" id="KW-1185">Reference proteome</keyword>
<protein>
    <submittedName>
        <fullName evidence="2">Uncharacterized protein</fullName>
    </submittedName>
</protein>
<evidence type="ECO:0000313" key="3">
    <source>
        <dbReference type="Proteomes" id="UP000007879"/>
    </source>
</evidence>
<reference evidence="2" key="2">
    <citation type="submission" date="2017-05" db="UniProtKB">
        <authorList>
            <consortium name="EnsemblMetazoa"/>
        </authorList>
    </citation>
    <scope>IDENTIFICATION</scope>
</reference>
<dbReference type="EnsemblMetazoa" id="XM_019998736.1">
    <property type="protein sequence ID" value="XP_019854295.1"/>
    <property type="gene ID" value="LOC109583407"/>
</dbReference>
<dbReference type="AlphaFoldDB" id="A0A1X7VT62"/>
<sequence length="1081" mass="122927">MKKYIFAAALTISNCIQNNMDLYMCFHPNTPILSILEPYFGNSDLLISSCTKFIRNNFSWYLHKSDPQAIDCCSHISELMDLLLQSFSPTPLSASSISLEPMEILHMLEQLSVNEKNRKAIICHSKLVEVMSHLLQGKDQKKDSIIGSFNLLLGILSPFSIPPLKAGKAKGVKPNPEKKKEEIDYRSMLLESLPHLVPWLKDVDCQSSDDLKELRDALLHLLQEKPVSSIQRMAGQCFQYKHYELVVLLASQANDCSLLEMKARYELYCREQILLQQKEKEFRTYELKRERQLLYGEARKIVPALIKCDLGNREIRKMLDNMLIDIVRDLNEQSGIRSKKGNTFFNCLLCHKPDGLARGHFWAKSHIIAIRGSDKKFFKDRASLHREPQKKEVSQLIYYMFCHTCDNEILSVDENLFSINIIRVIYPQLNSLLPAEEHVISYEGNWLYRFCLALIFRCFCLLKNFNSYSNSEVAYKVFEAIRSILLAKSDEVEVDYPTVLMFFTPTSVAVDEEESGKEEAEPFSILAGVSDGKEKGAVKCISKKCLDPNDFAKMIQESSNILDEPLYIDGSDFSRVSYMSLYERQGRNQRRAHFMLNKQGIFNIVVLVEKEVIKPEHQDFVISPKGGTLHIPPNDVRMSVLPPAILQTYKERVPRILVDLLESDPKVSELNSMLKISCMDPHMPSPSSVLPLQINSTVEYNINLLPIKHYIDRNRNLLQLPPNHSVLLHCTQHGETTCSGRTVILALNDKNRPYSIIHSYKPNMLISLGYYVSSEDFSFTGRLENESHKGMELLVQENDDLIGLAAQLIPLTLHDIGLLDYNSLLLCHQAGICVDRKCVPGLGCWYCSLSCEICRKPHIFGSIVKLINDIVFKFCSQDCLNFYHKVFDDLTMMKDIKPPDSEENSDSTTASQDFNQDKGALGDGNTSENAKETKKGDDESLIEMAYNKTLTSSIVNEVISQMNNAVLIMNIICTFETHNSLKAQATIKIFHTSAEGIPYVPVAPNTYLMVSYLQLAFEQYIDVYCVANDGSLLERIYPQNDDSLKSHDIFSSLSQRKIFLACNLHEALGDINIKDLSNLAK</sequence>
<accession>A0A1X7VT62</accession>